<evidence type="ECO:0000313" key="2">
    <source>
        <dbReference type="Proteomes" id="UP000766698"/>
    </source>
</evidence>
<dbReference type="Proteomes" id="UP000766698">
    <property type="component" value="Unassembled WGS sequence"/>
</dbReference>
<keyword evidence="1" id="KW-0489">Methyltransferase</keyword>
<keyword evidence="2" id="KW-1185">Reference proteome</keyword>
<reference evidence="2" key="1">
    <citation type="journal article" date="2020" name="Syst. Appl. Microbiol.">
        <title>Streptomyces alkaliterrae sp. nov., isolated from an alkaline soil, and emended descriptions of Streptomyces alkaliphilus, Streptomyces calidiresistens and Streptomyces durbertensis.</title>
        <authorList>
            <person name="Swiecimska M."/>
            <person name="Golinska P."/>
            <person name="Nouioui I."/>
            <person name="Wypij M."/>
            <person name="Rai M."/>
            <person name="Sangal V."/>
            <person name="Goodfellow M."/>
        </authorList>
    </citation>
    <scope>NUCLEOTIDE SEQUENCE [LARGE SCALE GENOMIC DNA]</scope>
    <source>
        <strain evidence="2">DSM 104538</strain>
    </source>
</reference>
<accession>A0ABR6EFV0</accession>
<sequence length="111" mass="12310">VPTPATAPPRGARRTHDAGWDGRDLLDRVCDAAPSVLRRGGRLLLVHSALCDPERTLARLRETGFDAAVGRRRHVPLGPVMRQRLSWLRALGLVPEDSDAEELVVVHARRR</sequence>
<evidence type="ECO:0000313" key="1">
    <source>
        <dbReference type="EMBL" id="MBB1243840.1"/>
    </source>
</evidence>
<name>A0ABR6EFV0_9ACTN</name>
<protein>
    <submittedName>
        <fullName evidence="1">Methyltransferase</fullName>
    </submittedName>
</protein>
<dbReference type="EMBL" id="WMLF01000102">
    <property type="protein sequence ID" value="MBB1243840.1"/>
    <property type="molecule type" value="Genomic_DNA"/>
</dbReference>
<feature type="non-terminal residue" evidence="1">
    <location>
        <position position="1"/>
    </location>
</feature>
<keyword evidence="1" id="KW-0808">Transferase</keyword>
<comment type="caution">
    <text evidence="1">The sequence shown here is derived from an EMBL/GenBank/DDBJ whole genome shotgun (WGS) entry which is preliminary data.</text>
</comment>
<dbReference type="GO" id="GO:0008168">
    <property type="term" value="F:methyltransferase activity"/>
    <property type="evidence" value="ECO:0007669"/>
    <property type="project" value="UniProtKB-KW"/>
</dbReference>
<gene>
    <name evidence="1" type="ORF">GL263_09750</name>
</gene>
<dbReference type="GO" id="GO:0032259">
    <property type="term" value="P:methylation"/>
    <property type="evidence" value="ECO:0007669"/>
    <property type="project" value="UniProtKB-KW"/>
</dbReference>
<proteinExistence type="predicted"/>
<organism evidence="1 2">
    <name type="scientific">Streptomyces durbertensis</name>
    <dbReference type="NCBI Taxonomy" id="2448886"/>
    <lineage>
        <taxon>Bacteria</taxon>
        <taxon>Bacillati</taxon>
        <taxon>Actinomycetota</taxon>
        <taxon>Actinomycetes</taxon>
        <taxon>Kitasatosporales</taxon>
        <taxon>Streptomycetaceae</taxon>
        <taxon>Streptomyces</taxon>
    </lineage>
</organism>